<dbReference type="InterPro" id="IPR047814">
    <property type="entry name" value="TfpX/TfpZ-like"/>
</dbReference>
<keyword evidence="1" id="KW-1133">Transmembrane helix</keyword>
<dbReference type="NCBIfam" id="NF041437">
    <property type="entry name" value="TfpZ"/>
    <property type="match status" value="1"/>
</dbReference>
<sequence>MIKHKLKAALIHLSISALVVGCFLAFALTVWYPEPFFSISGLTSILLILVTVDVILGPLLTLVVFKPLKSTLKFDLAVIAMVQVAALAYGMHTIYEAHPLYVAYAGDRFTPINTNEVSPNAAKYAELKKSKLTGPTIVYVQKPTDPAEMSRVTMEVLSGKPDIDARPEYYEPFSKFTQTVFANGIKPEALAAKPEHQQKLAKFLAEHGKTAADYAYLPLVGKEYDVLWAWDRTTGKPVGTLDINPWQQATVASVK</sequence>
<evidence type="ECO:0000256" key="1">
    <source>
        <dbReference type="SAM" id="Phobius"/>
    </source>
</evidence>
<keyword evidence="1" id="KW-0472">Membrane</keyword>
<gene>
    <name evidence="3" type="ORF">J1836_010780</name>
    <name evidence="2" type="ORF">J1836_15400</name>
</gene>
<keyword evidence="4" id="KW-1185">Reference proteome</keyword>
<reference evidence="3" key="2">
    <citation type="submission" date="2021-04" db="EMBL/GenBank/DDBJ databases">
        <title>Complete Genome and methylome analysis of Thiothrix fructosivorans ATCC 49748.</title>
        <authorList>
            <person name="Fomenkov A."/>
            <person name="Sun L."/>
            <person name="Vincze T."/>
            <person name="Grabovich M.Y."/>
            <person name="Roberts R.J."/>
        </authorList>
    </citation>
    <scope>NUCLEOTIDE SEQUENCE</scope>
    <source>
        <strain evidence="3">ATCC 49748</strain>
    </source>
</reference>
<dbReference type="Proteomes" id="UP000664466">
    <property type="component" value="Unassembled WGS sequence"/>
</dbReference>
<dbReference type="RefSeq" id="WP_207252030.1">
    <property type="nucleotide sequence ID" value="NZ_JAFMPM010000008.1"/>
</dbReference>
<feature type="transmembrane region" description="Helical" evidence="1">
    <location>
        <begin position="72"/>
        <end position="91"/>
    </location>
</feature>
<feature type="transmembrane region" description="Helical" evidence="1">
    <location>
        <begin position="44"/>
        <end position="65"/>
    </location>
</feature>
<name>A0A8B0SH60_9GAMM</name>
<reference evidence="2 4" key="1">
    <citation type="submission" date="2021-03" db="EMBL/GenBank/DDBJ databases">
        <title>Draft genome and methylome analysis of Thiotrix fructosivoruns ATCC 49748.</title>
        <authorList>
            <person name="Fomenkov A."/>
            <person name="Grabovich M.Y."/>
            <person name="Roberts R.J."/>
        </authorList>
    </citation>
    <scope>NUCLEOTIDE SEQUENCE [LARGE SCALE GENOMIC DNA]</scope>
    <source>
        <strain evidence="2 4">ATCC 49748</strain>
    </source>
</reference>
<dbReference type="EMBL" id="CP072748">
    <property type="protein sequence ID" value="QTX09137.1"/>
    <property type="molecule type" value="Genomic_DNA"/>
</dbReference>
<accession>A0A8B0SH60</accession>
<keyword evidence="1" id="KW-0812">Transmembrane</keyword>
<dbReference type="AlphaFoldDB" id="A0A8B0SH60"/>
<evidence type="ECO:0000313" key="3">
    <source>
        <dbReference type="EMBL" id="QTX09137.1"/>
    </source>
</evidence>
<protein>
    <submittedName>
        <fullName evidence="3">Uncharacterized protein</fullName>
    </submittedName>
</protein>
<evidence type="ECO:0000313" key="4">
    <source>
        <dbReference type="Proteomes" id="UP000664466"/>
    </source>
</evidence>
<dbReference type="PROSITE" id="PS51257">
    <property type="entry name" value="PROKAR_LIPOPROTEIN"/>
    <property type="match status" value="1"/>
</dbReference>
<dbReference type="EMBL" id="JAFMPM010000008">
    <property type="protein sequence ID" value="MBO0614287.1"/>
    <property type="molecule type" value="Genomic_DNA"/>
</dbReference>
<feature type="transmembrane region" description="Helical" evidence="1">
    <location>
        <begin position="9"/>
        <end position="32"/>
    </location>
</feature>
<evidence type="ECO:0000313" key="2">
    <source>
        <dbReference type="EMBL" id="MBO0614287.1"/>
    </source>
</evidence>
<proteinExistence type="predicted"/>
<organism evidence="3">
    <name type="scientific">Thiothrix fructosivorans</name>
    <dbReference type="NCBI Taxonomy" id="111770"/>
    <lineage>
        <taxon>Bacteria</taxon>
        <taxon>Pseudomonadati</taxon>
        <taxon>Pseudomonadota</taxon>
        <taxon>Gammaproteobacteria</taxon>
        <taxon>Thiotrichales</taxon>
        <taxon>Thiotrichaceae</taxon>
        <taxon>Thiothrix</taxon>
    </lineage>
</organism>